<dbReference type="FunFam" id="3.30.160.60:FF:001228">
    <property type="entry name" value="Zinc finger protein 236"/>
    <property type="match status" value="1"/>
</dbReference>
<evidence type="ECO:0000259" key="13">
    <source>
        <dbReference type="PROSITE" id="PS50157"/>
    </source>
</evidence>
<dbReference type="PANTHER" id="PTHR24377">
    <property type="entry name" value="IP01015P-RELATED"/>
    <property type="match status" value="1"/>
</dbReference>
<dbReference type="FunFam" id="3.30.160.60:FF:000624">
    <property type="entry name" value="zinc finger protein 697"/>
    <property type="match status" value="1"/>
</dbReference>
<evidence type="ECO:0000256" key="12">
    <source>
        <dbReference type="SAM" id="MobiDB-lite"/>
    </source>
</evidence>
<sequence>QNESVCRRYCFTSKKRFIFHQDSNSVTVVLQVLSIGRFCSFVSDFPQPPQSCEVDPFGNAKPAPGPLLPDVSQDQPEDPPPNRRRILSDARSTDTGVSDHTNQRASGRRPARKPHWCKECGKSFTQHSSLTAHVRIHTGERPFTCDACGKSFNQKSSLLIHSRIHTGEKPFSCDACGKGFSQRYGLLRHARVHTGQKPHTCQTCSIRFRCSRDVSCRAGTHAGERPYSCETCGKRFRRSCHLLSHKRTHQGGAPFR</sequence>
<evidence type="ECO:0000256" key="7">
    <source>
        <dbReference type="ARBA" id="ARBA00023015"/>
    </source>
</evidence>
<evidence type="ECO:0000256" key="3">
    <source>
        <dbReference type="ARBA" id="ARBA00022723"/>
    </source>
</evidence>
<keyword evidence="5 11" id="KW-0863">Zinc-finger</keyword>
<dbReference type="GO" id="GO:0005634">
    <property type="term" value="C:nucleus"/>
    <property type="evidence" value="ECO:0007669"/>
    <property type="project" value="UniProtKB-SubCell"/>
</dbReference>
<feature type="domain" description="C2H2-type" evidence="13">
    <location>
        <begin position="227"/>
        <end position="254"/>
    </location>
</feature>
<feature type="domain" description="C2H2-type" evidence="13">
    <location>
        <begin position="143"/>
        <end position="170"/>
    </location>
</feature>
<evidence type="ECO:0000256" key="2">
    <source>
        <dbReference type="ARBA" id="ARBA00004123"/>
    </source>
</evidence>
<keyword evidence="15" id="KW-1185">Reference proteome</keyword>
<accession>A0A3B3HRE5</accession>
<keyword evidence="3" id="KW-0479">Metal-binding</keyword>
<evidence type="ECO:0000256" key="10">
    <source>
        <dbReference type="ARBA" id="ARBA00023242"/>
    </source>
</evidence>
<feature type="domain" description="C2H2-type" evidence="13">
    <location>
        <begin position="171"/>
        <end position="198"/>
    </location>
</feature>
<evidence type="ECO:0000256" key="4">
    <source>
        <dbReference type="ARBA" id="ARBA00022737"/>
    </source>
</evidence>
<dbReference type="Pfam" id="PF00096">
    <property type="entry name" value="zf-C2H2"/>
    <property type="match status" value="4"/>
</dbReference>
<dbReference type="FunFam" id="3.30.160.60:FF:000496">
    <property type="entry name" value="Zinc finger with KRAB and SCAN domains 1"/>
    <property type="match status" value="1"/>
</dbReference>
<keyword evidence="10" id="KW-0539">Nucleus</keyword>
<dbReference type="GO" id="GO:0008270">
    <property type="term" value="F:zinc ion binding"/>
    <property type="evidence" value="ECO:0007669"/>
    <property type="project" value="UniProtKB-KW"/>
</dbReference>
<name>A0A3B3HRE5_ORYLA</name>
<keyword evidence="9" id="KW-0804">Transcription</keyword>
<feature type="domain" description="C2H2-type" evidence="13">
    <location>
        <begin position="115"/>
        <end position="142"/>
    </location>
</feature>
<dbReference type="Bgee" id="ENSORLG00000029699">
    <property type="expression patterns" value="Expressed in gastrula and 14 other cell types or tissues"/>
</dbReference>
<dbReference type="GO" id="GO:0003677">
    <property type="term" value="F:DNA binding"/>
    <property type="evidence" value="ECO:0007669"/>
    <property type="project" value="UniProtKB-KW"/>
</dbReference>
<dbReference type="InterPro" id="IPR050826">
    <property type="entry name" value="Krueppel_C2H2_ZnFinger"/>
</dbReference>
<comment type="subcellular location">
    <subcellularLocation>
        <location evidence="2">Nucleus</location>
    </subcellularLocation>
</comment>
<evidence type="ECO:0000256" key="5">
    <source>
        <dbReference type="ARBA" id="ARBA00022771"/>
    </source>
</evidence>
<dbReference type="GO" id="GO:0042802">
    <property type="term" value="F:identical protein binding"/>
    <property type="evidence" value="ECO:0007669"/>
    <property type="project" value="UniProtKB-ARBA"/>
</dbReference>
<evidence type="ECO:0000256" key="8">
    <source>
        <dbReference type="ARBA" id="ARBA00023125"/>
    </source>
</evidence>
<dbReference type="GeneTree" id="ENSGT00940000163513"/>
<keyword evidence="7" id="KW-0805">Transcription regulation</keyword>
<proteinExistence type="predicted"/>
<dbReference type="Proteomes" id="UP000001038">
    <property type="component" value="Chromosome 2"/>
</dbReference>
<feature type="domain" description="C2H2-type" evidence="13">
    <location>
        <begin position="199"/>
        <end position="226"/>
    </location>
</feature>
<feature type="compositionally biased region" description="Basic residues" evidence="12">
    <location>
        <begin position="106"/>
        <end position="115"/>
    </location>
</feature>
<reference evidence="14 15" key="1">
    <citation type="journal article" date="2007" name="Nature">
        <title>The medaka draft genome and insights into vertebrate genome evolution.</title>
        <authorList>
            <person name="Kasahara M."/>
            <person name="Naruse K."/>
            <person name="Sasaki S."/>
            <person name="Nakatani Y."/>
            <person name="Qu W."/>
            <person name="Ahsan B."/>
            <person name="Yamada T."/>
            <person name="Nagayasu Y."/>
            <person name="Doi K."/>
            <person name="Kasai Y."/>
            <person name="Jindo T."/>
            <person name="Kobayashi D."/>
            <person name="Shimada A."/>
            <person name="Toyoda A."/>
            <person name="Kuroki Y."/>
            <person name="Fujiyama A."/>
            <person name="Sasaki T."/>
            <person name="Shimizu A."/>
            <person name="Asakawa S."/>
            <person name="Shimizu N."/>
            <person name="Hashimoto S."/>
            <person name="Yang J."/>
            <person name="Lee Y."/>
            <person name="Matsushima K."/>
            <person name="Sugano S."/>
            <person name="Sakaizumi M."/>
            <person name="Narita T."/>
            <person name="Ohishi K."/>
            <person name="Haga S."/>
            <person name="Ohta F."/>
            <person name="Nomoto H."/>
            <person name="Nogata K."/>
            <person name="Morishita T."/>
            <person name="Endo T."/>
            <person name="Shin-I T."/>
            <person name="Takeda H."/>
            <person name="Morishita S."/>
            <person name="Kohara Y."/>
        </authorList>
    </citation>
    <scope>NUCLEOTIDE SEQUENCE [LARGE SCALE GENOMIC DNA]</scope>
    <source>
        <strain evidence="14 15">Hd-rR</strain>
    </source>
</reference>
<dbReference type="PROSITE" id="PS00028">
    <property type="entry name" value="ZINC_FINGER_C2H2_1"/>
    <property type="match status" value="4"/>
</dbReference>
<evidence type="ECO:0000313" key="14">
    <source>
        <dbReference type="Ensembl" id="ENSORLP00000034236.1"/>
    </source>
</evidence>
<evidence type="ECO:0000313" key="15">
    <source>
        <dbReference type="Proteomes" id="UP000001038"/>
    </source>
</evidence>
<dbReference type="AlphaFoldDB" id="A0A3B3HRE5"/>
<dbReference type="PROSITE" id="PS50157">
    <property type="entry name" value="ZINC_FINGER_C2H2_2"/>
    <property type="match status" value="5"/>
</dbReference>
<evidence type="ECO:0000256" key="1">
    <source>
        <dbReference type="ARBA" id="ARBA00003767"/>
    </source>
</evidence>
<evidence type="ECO:0000256" key="11">
    <source>
        <dbReference type="PROSITE-ProRule" id="PRU00042"/>
    </source>
</evidence>
<reference evidence="14" key="2">
    <citation type="submission" date="2025-08" db="UniProtKB">
        <authorList>
            <consortium name="Ensembl"/>
        </authorList>
    </citation>
    <scope>IDENTIFICATION</scope>
    <source>
        <strain evidence="14">Hd-rR</strain>
    </source>
</reference>
<feature type="compositionally biased region" description="Polar residues" evidence="12">
    <location>
        <begin position="93"/>
        <end position="105"/>
    </location>
</feature>
<dbReference type="SUPFAM" id="SSF57667">
    <property type="entry name" value="beta-beta-alpha zinc fingers"/>
    <property type="match status" value="3"/>
</dbReference>
<reference evidence="14" key="3">
    <citation type="submission" date="2025-09" db="UniProtKB">
        <authorList>
            <consortium name="Ensembl"/>
        </authorList>
    </citation>
    <scope>IDENTIFICATION</scope>
    <source>
        <strain evidence="14">Hd-rR</strain>
    </source>
</reference>
<dbReference type="Gene3D" id="3.30.160.60">
    <property type="entry name" value="Classic Zinc Finger"/>
    <property type="match status" value="5"/>
</dbReference>
<keyword evidence="8" id="KW-0238">DNA-binding</keyword>
<dbReference type="SMART" id="SM00355">
    <property type="entry name" value="ZnF_C2H2"/>
    <property type="match status" value="4"/>
</dbReference>
<organism evidence="14 15">
    <name type="scientific">Oryzias latipes</name>
    <name type="common">Japanese rice fish</name>
    <name type="synonym">Japanese killifish</name>
    <dbReference type="NCBI Taxonomy" id="8090"/>
    <lineage>
        <taxon>Eukaryota</taxon>
        <taxon>Metazoa</taxon>
        <taxon>Chordata</taxon>
        <taxon>Craniata</taxon>
        <taxon>Vertebrata</taxon>
        <taxon>Euteleostomi</taxon>
        <taxon>Actinopterygii</taxon>
        <taxon>Neopterygii</taxon>
        <taxon>Teleostei</taxon>
        <taxon>Neoteleostei</taxon>
        <taxon>Acanthomorphata</taxon>
        <taxon>Ovalentaria</taxon>
        <taxon>Atherinomorphae</taxon>
        <taxon>Beloniformes</taxon>
        <taxon>Adrianichthyidae</taxon>
        <taxon>Oryziinae</taxon>
        <taxon>Oryzias</taxon>
    </lineage>
</organism>
<comment type="function">
    <text evidence="1">May be involved in transcriptional regulation.</text>
</comment>
<evidence type="ECO:0000256" key="6">
    <source>
        <dbReference type="ARBA" id="ARBA00022833"/>
    </source>
</evidence>
<evidence type="ECO:0000256" key="9">
    <source>
        <dbReference type="ARBA" id="ARBA00023163"/>
    </source>
</evidence>
<dbReference type="InterPro" id="IPR013087">
    <property type="entry name" value="Znf_C2H2_type"/>
</dbReference>
<dbReference type="FunFam" id="3.30.160.60:FF:002343">
    <property type="entry name" value="Zinc finger protein 33A"/>
    <property type="match status" value="1"/>
</dbReference>
<feature type="region of interest" description="Disordered" evidence="12">
    <location>
        <begin position="52"/>
        <end position="115"/>
    </location>
</feature>
<keyword evidence="6" id="KW-0862">Zinc</keyword>
<dbReference type="Ensembl" id="ENSORLT00000040512.1">
    <property type="protein sequence ID" value="ENSORLP00000034236.1"/>
    <property type="gene ID" value="ENSORLG00000029699.1"/>
</dbReference>
<dbReference type="InterPro" id="IPR036236">
    <property type="entry name" value="Znf_C2H2_sf"/>
</dbReference>
<keyword evidence="4" id="KW-0677">Repeat</keyword>
<protein>
    <recommendedName>
        <fullName evidence="13">C2H2-type domain-containing protein</fullName>
    </recommendedName>
</protein>